<dbReference type="InterPro" id="IPR029063">
    <property type="entry name" value="SAM-dependent_MTases_sf"/>
</dbReference>
<dbReference type="PANTHER" id="PTHR43861">
    <property type="entry name" value="TRANS-ACONITATE 2-METHYLTRANSFERASE-RELATED"/>
    <property type="match status" value="1"/>
</dbReference>
<dbReference type="Pfam" id="PF13489">
    <property type="entry name" value="Methyltransf_23"/>
    <property type="match status" value="1"/>
</dbReference>
<dbReference type="AlphaFoldDB" id="A0A7G5XMS5"/>
<dbReference type="SUPFAM" id="SSF53335">
    <property type="entry name" value="S-adenosyl-L-methionine-dependent methyltransferases"/>
    <property type="match status" value="1"/>
</dbReference>
<evidence type="ECO:0000313" key="2">
    <source>
        <dbReference type="Proteomes" id="UP000515344"/>
    </source>
</evidence>
<organism evidence="1 2">
    <name type="scientific">Lacibacter sediminis</name>
    <dbReference type="NCBI Taxonomy" id="2760713"/>
    <lineage>
        <taxon>Bacteria</taxon>
        <taxon>Pseudomonadati</taxon>
        <taxon>Bacteroidota</taxon>
        <taxon>Chitinophagia</taxon>
        <taxon>Chitinophagales</taxon>
        <taxon>Chitinophagaceae</taxon>
        <taxon>Lacibacter</taxon>
    </lineage>
</organism>
<name>A0A7G5XMS5_9BACT</name>
<dbReference type="Proteomes" id="UP000515344">
    <property type="component" value="Chromosome"/>
</dbReference>
<reference evidence="2" key="1">
    <citation type="submission" date="2020-08" db="EMBL/GenBank/DDBJ databases">
        <title>Lacibacter sp. S13-6-6 genome sequencing.</title>
        <authorList>
            <person name="Jin L."/>
        </authorList>
    </citation>
    <scope>NUCLEOTIDE SEQUENCE [LARGE SCALE GENOMIC DNA]</scope>
    <source>
        <strain evidence="2">S13-6-6</strain>
    </source>
</reference>
<protein>
    <submittedName>
        <fullName evidence="1">Class I SAM-dependent methyltransferase</fullName>
    </submittedName>
</protein>
<accession>A0A7G5XMS5</accession>
<dbReference type="PANTHER" id="PTHR43861:SF6">
    <property type="entry name" value="METHYLTRANSFERASE TYPE 11"/>
    <property type="match status" value="1"/>
</dbReference>
<keyword evidence="1" id="KW-0808">Transferase</keyword>
<gene>
    <name evidence="1" type="ORF">H4075_12425</name>
</gene>
<keyword evidence="2" id="KW-1185">Reference proteome</keyword>
<sequence length="294" mass="33788">MSYANCPVCKNESIKPVQTAKDHTVSGETFTIAECGMCGLRYTLNAPSEDKIGPYYQSSAYISHSNTKKGVINFLYHIARFFTMMSKEKLVKKASKRQVGMLLDIGSGTGTFAHTMERAGWNVVGLEPDPEARKQAIKKYNCDIYPSDELFRLPEQTYSVITMWHVLEHVHQLDEYVDRIKDLLAPTGKLIIAVPNYTSKDAAIYKEFWASYDVPRHLYHFSPNSMRMLMKRNGMRVIGTRRMWLDSFYISLLSEKYKKGFFLKGIWNGLVSNFNALLHKEQCSSLVYVIERED</sequence>
<dbReference type="GO" id="GO:0032259">
    <property type="term" value="P:methylation"/>
    <property type="evidence" value="ECO:0007669"/>
    <property type="project" value="UniProtKB-KW"/>
</dbReference>
<dbReference type="GO" id="GO:0008168">
    <property type="term" value="F:methyltransferase activity"/>
    <property type="evidence" value="ECO:0007669"/>
    <property type="project" value="UniProtKB-KW"/>
</dbReference>
<proteinExistence type="predicted"/>
<dbReference type="Gene3D" id="3.40.50.150">
    <property type="entry name" value="Vaccinia Virus protein VP39"/>
    <property type="match status" value="1"/>
</dbReference>
<evidence type="ECO:0000313" key="1">
    <source>
        <dbReference type="EMBL" id="QNA46778.1"/>
    </source>
</evidence>
<dbReference type="CDD" id="cd02440">
    <property type="entry name" value="AdoMet_MTases"/>
    <property type="match status" value="1"/>
</dbReference>
<dbReference type="EMBL" id="CP060007">
    <property type="protein sequence ID" value="QNA46778.1"/>
    <property type="molecule type" value="Genomic_DNA"/>
</dbReference>
<keyword evidence="1" id="KW-0489">Methyltransferase</keyword>
<dbReference type="KEGG" id="lacs:H4075_12425"/>